<comment type="subcellular location">
    <subcellularLocation>
        <location evidence="1">Periplasm</location>
    </subcellularLocation>
</comment>
<dbReference type="InterPro" id="IPR000914">
    <property type="entry name" value="SBP_5_dom"/>
</dbReference>
<dbReference type="PANTHER" id="PTHR30290:SF65">
    <property type="entry name" value="MONOACYL PHOSPHATIDYLINOSITOL TETRAMANNOSIDE-BINDING PROTEIN LPQW-RELATED"/>
    <property type="match status" value="1"/>
</dbReference>
<dbReference type="PANTHER" id="PTHR30290">
    <property type="entry name" value="PERIPLASMIC BINDING COMPONENT OF ABC TRANSPORTER"/>
    <property type="match status" value="1"/>
</dbReference>
<dbReference type="EMBL" id="JAGEMI010000001">
    <property type="protein sequence ID" value="MBO1867651.1"/>
    <property type="molecule type" value="Genomic_DNA"/>
</dbReference>
<evidence type="ECO:0000259" key="5">
    <source>
        <dbReference type="Pfam" id="PF00496"/>
    </source>
</evidence>
<proteinExistence type="inferred from homology"/>
<evidence type="ECO:0000313" key="6">
    <source>
        <dbReference type="EMBL" id="MBO1867651.1"/>
    </source>
</evidence>
<evidence type="ECO:0000256" key="2">
    <source>
        <dbReference type="ARBA" id="ARBA00005695"/>
    </source>
</evidence>
<keyword evidence="4" id="KW-0732">Signal</keyword>
<evidence type="ECO:0000256" key="3">
    <source>
        <dbReference type="ARBA" id="ARBA00022448"/>
    </source>
</evidence>
<dbReference type="Pfam" id="PF00496">
    <property type="entry name" value="SBP_bac_5"/>
    <property type="match status" value="1"/>
</dbReference>
<gene>
    <name evidence="7" type="ORF">J4G43_042460</name>
    <name evidence="6" type="ORF">J4G43_44275</name>
</gene>
<reference evidence="6" key="1">
    <citation type="submission" date="2021-03" db="EMBL/GenBank/DDBJ databases">
        <title>Whole Genome Sequence of Bradyrhizobium sp. Strain 144S4.</title>
        <authorList>
            <person name="Bromfield E.S.P."/>
            <person name="Cloutier S."/>
        </authorList>
    </citation>
    <scope>NUCLEOTIDE SEQUENCE [LARGE SCALE GENOMIC DNA]</scope>
    <source>
        <strain evidence="6">144S4</strain>
    </source>
</reference>
<keyword evidence="3" id="KW-0813">Transport</keyword>
<dbReference type="GO" id="GO:1904680">
    <property type="term" value="F:peptide transmembrane transporter activity"/>
    <property type="evidence" value="ECO:0007669"/>
    <property type="project" value="TreeGrafter"/>
</dbReference>
<dbReference type="SUPFAM" id="SSF53850">
    <property type="entry name" value="Periplasmic binding protein-like II"/>
    <property type="match status" value="1"/>
</dbReference>
<dbReference type="RefSeq" id="WP_208088513.1">
    <property type="nucleotide sequence ID" value="NZ_CP086136.1"/>
</dbReference>
<dbReference type="InterPro" id="IPR039424">
    <property type="entry name" value="SBP_5"/>
</dbReference>
<feature type="domain" description="Solute-binding protein family 5" evidence="5">
    <location>
        <begin position="109"/>
        <end position="503"/>
    </location>
</feature>
<evidence type="ECO:0000313" key="8">
    <source>
        <dbReference type="Proteomes" id="UP000664702"/>
    </source>
</evidence>
<comment type="similarity">
    <text evidence="2">Belongs to the bacterial solute-binding protein 5 family.</text>
</comment>
<evidence type="ECO:0000256" key="4">
    <source>
        <dbReference type="ARBA" id="ARBA00022729"/>
    </source>
</evidence>
<accession>A0A939MDC8</accession>
<dbReference type="KEGG" id="bban:J4G43_042460"/>
<organism evidence="6">
    <name type="scientific">Bradyrhizobium barranii subsp. barranii</name>
    <dbReference type="NCBI Taxonomy" id="2823807"/>
    <lineage>
        <taxon>Bacteria</taxon>
        <taxon>Pseudomonadati</taxon>
        <taxon>Pseudomonadota</taxon>
        <taxon>Alphaproteobacteria</taxon>
        <taxon>Hyphomicrobiales</taxon>
        <taxon>Nitrobacteraceae</taxon>
        <taxon>Bradyrhizobium</taxon>
        <taxon>Bradyrhizobium barranii</taxon>
    </lineage>
</organism>
<dbReference type="GO" id="GO:0015833">
    <property type="term" value="P:peptide transport"/>
    <property type="evidence" value="ECO:0007669"/>
    <property type="project" value="TreeGrafter"/>
</dbReference>
<protein>
    <submittedName>
        <fullName evidence="6">Peptide ABC transporter substrate-binding protein</fullName>
    </submittedName>
</protein>
<dbReference type="Proteomes" id="UP000664702">
    <property type="component" value="Chromosome"/>
</dbReference>
<name>A0A939MDC8_9BRAD</name>
<dbReference type="PIRSF" id="PIRSF002741">
    <property type="entry name" value="MppA"/>
    <property type="match status" value="1"/>
</dbReference>
<dbReference type="FunFam" id="3.40.190.10:FF:000251">
    <property type="entry name" value="Peptide ABC transporter substrate-binding protein"/>
    <property type="match status" value="1"/>
</dbReference>
<reference evidence="7 8" key="2">
    <citation type="journal article" date="2022" name="Int. J. Syst. Evol. Microbiol.">
        <title>Strains of Bradyrhizobium barranii sp. nov. associated with legumes native to Canada are symbionts of soybeans and belong to different subspecies (subsp. barranii subsp. nov. and subsp. apii subsp. nov.) and symbiovars (sv. glycinearum and sv. septentrionale).</title>
        <authorList>
            <person name="Bromfield E.S.P."/>
            <person name="Cloutier S."/>
            <person name="Wasai-Hara S."/>
            <person name="Minamisawa K."/>
        </authorList>
    </citation>
    <scope>NUCLEOTIDE SEQUENCE [LARGE SCALE GENOMIC DNA]</scope>
    <source>
        <strain evidence="7 8">144S4</strain>
    </source>
</reference>
<dbReference type="GO" id="GO:0030288">
    <property type="term" value="C:outer membrane-bounded periplasmic space"/>
    <property type="evidence" value="ECO:0007669"/>
    <property type="project" value="UniProtKB-ARBA"/>
</dbReference>
<dbReference type="AlphaFoldDB" id="A0A939MDC8"/>
<dbReference type="Gene3D" id="3.10.105.10">
    <property type="entry name" value="Dipeptide-binding Protein, Domain 3"/>
    <property type="match status" value="1"/>
</dbReference>
<dbReference type="FunFam" id="3.10.105.10:FF:000006">
    <property type="entry name" value="Peptide ABC transporter substrate-binding protein"/>
    <property type="match status" value="1"/>
</dbReference>
<dbReference type="InterPro" id="IPR006311">
    <property type="entry name" value="TAT_signal"/>
</dbReference>
<sequence length="595" mass="65769">MNEDEIRKSIAEVKQGTLSRRSFIRTMAAAGIAAPVASQILLWNDVAMADATLQYKPTKAGGGGPLKILLWQAPTLLNPHFAIGTKDQVASRIFFEPLAGWDKDGNLIPCLAAEIPTKANGSLAADGMSVIWKLKQGVKWHDGKPFTADDVVFTWAYAADLATAAYSTGSYKDITVEKIDDHTVKVLFKAPTPFWADPFVGSVGQILPKHHFGDYAGAKSREAPGNLKPVGTGPYKFVEFKPGDLIRAERNPDYHVKNQPHFDTLEVKGGGDAVSAARTVLQTGEYDYAWNLLVEEEVLKRMEASGKGRVDITPSGNVEFIILNTTDPWTEVDGERSSVKTKHPTLSDPVVRQAFNLLIDREAIQKFIYGRGGIATASFVNQPQQFKSGKLTYAFDVDKANKILDEAGWKRGADGIREKDGKKLKYVFQTSINGPRQKTQAIIKQACQKAGIDIELKSVTASVFFSSDVGNPDTYSKLYCDMEMYNTTQPQPDPERFLNQCVSWEIANKENKWLGRNISRWSDPDADKAYKTAQQELDPVKRAALLIKVNEIFCEANILVPLLSRNIVGAGVNNLMADISGWDVTTWNLGSWYRV</sequence>
<dbReference type="GO" id="GO:0043190">
    <property type="term" value="C:ATP-binding cassette (ABC) transporter complex"/>
    <property type="evidence" value="ECO:0007669"/>
    <property type="project" value="InterPro"/>
</dbReference>
<evidence type="ECO:0000313" key="7">
    <source>
        <dbReference type="EMBL" id="UEM11190.1"/>
    </source>
</evidence>
<dbReference type="InterPro" id="IPR030678">
    <property type="entry name" value="Peptide/Ni-bd"/>
</dbReference>
<dbReference type="Gene3D" id="3.40.190.10">
    <property type="entry name" value="Periplasmic binding protein-like II"/>
    <property type="match status" value="1"/>
</dbReference>
<dbReference type="EMBL" id="CP086136">
    <property type="protein sequence ID" value="UEM11190.1"/>
    <property type="molecule type" value="Genomic_DNA"/>
</dbReference>
<evidence type="ECO:0000256" key="1">
    <source>
        <dbReference type="ARBA" id="ARBA00004418"/>
    </source>
</evidence>
<dbReference type="CDD" id="cd08513">
    <property type="entry name" value="PBP2_thermophilic_Hb8_like"/>
    <property type="match status" value="1"/>
</dbReference>
<dbReference type="PROSITE" id="PS51318">
    <property type="entry name" value="TAT"/>
    <property type="match status" value="1"/>
</dbReference>